<reference evidence="4 5" key="1">
    <citation type="submission" date="2019-06" db="EMBL/GenBank/DDBJ databases">
        <title>A novel bacterium of genus Amaricoccus, isolated from marine sediment.</title>
        <authorList>
            <person name="Huang H."/>
            <person name="Mo K."/>
            <person name="Hu Y."/>
        </authorList>
    </citation>
    <scope>NUCLEOTIDE SEQUENCE [LARGE SCALE GENOMIC DNA]</scope>
    <source>
        <strain evidence="4 5">HB172011</strain>
    </source>
</reference>
<feature type="chain" id="PRO_5021402384" evidence="2">
    <location>
        <begin position="21"/>
        <end position="170"/>
    </location>
</feature>
<dbReference type="Proteomes" id="UP000319255">
    <property type="component" value="Unassembled WGS sequence"/>
</dbReference>
<dbReference type="AlphaFoldDB" id="A0A501WS61"/>
<dbReference type="PANTHER" id="PTHR36504">
    <property type="entry name" value="LIPOPOLYSACCHARIDE EXPORT SYSTEM PROTEIN LPTA"/>
    <property type="match status" value="1"/>
</dbReference>
<accession>A0A501WS61</accession>
<dbReference type="GO" id="GO:0009279">
    <property type="term" value="C:cell outer membrane"/>
    <property type="evidence" value="ECO:0007669"/>
    <property type="project" value="TreeGrafter"/>
</dbReference>
<gene>
    <name evidence="4" type="ORF">FJM51_05185</name>
</gene>
<proteinExistence type="predicted"/>
<evidence type="ECO:0000259" key="3">
    <source>
        <dbReference type="Pfam" id="PF03968"/>
    </source>
</evidence>
<dbReference type="InterPro" id="IPR005653">
    <property type="entry name" value="OstA-like_N"/>
</dbReference>
<evidence type="ECO:0000256" key="2">
    <source>
        <dbReference type="SAM" id="SignalP"/>
    </source>
</evidence>
<dbReference type="PANTHER" id="PTHR36504:SF1">
    <property type="entry name" value="LIPOPOLYSACCHARIDE EXPORT SYSTEM PROTEIN LPTA"/>
    <property type="match status" value="1"/>
</dbReference>
<dbReference type="GO" id="GO:0017089">
    <property type="term" value="F:glycolipid transfer activity"/>
    <property type="evidence" value="ECO:0007669"/>
    <property type="project" value="TreeGrafter"/>
</dbReference>
<sequence length="170" mass="17279">MRLLPLAATLIAATALQAAAQGTTVPFGRSHDATQPVEITSDALQLDQAGGTALFTGTVKVGQGELRLAADRLKVFYVAGTAGAQGTVERMEAEGNVTLANGSEAASGDRAVYEVATGLVDMSGDVLLTQGPNALSSQTLHIDLNGGTAQLEGRVRTIFTPGSTSPGNGR</sequence>
<dbReference type="InterPro" id="IPR052037">
    <property type="entry name" value="LPS_export_LptA"/>
</dbReference>
<dbReference type="GO" id="GO:0030288">
    <property type="term" value="C:outer membrane-bounded periplasmic space"/>
    <property type="evidence" value="ECO:0007669"/>
    <property type="project" value="TreeGrafter"/>
</dbReference>
<feature type="domain" description="Organic solvent tolerance-like N-terminal" evidence="3">
    <location>
        <begin position="38"/>
        <end position="145"/>
    </location>
</feature>
<evidence type="ECO:0000313" key="5">
    <source>
        <dbReference type="Proteomes" id="UP000319255"/>
    </source>
</evidence>
<evidence type="ECO:0000313" key="4">
    <source>
        <dbReference type="EMBL" id="TPE52573.1"/>
    </source>
</evidence>
<dbReference type="GO" id="GO:0015920">
    <property type="term" value="P:lipopolysaccharide transport"/>
    <property type="evidence" value="ECO:0007669"/>
    <property type="project" value="TreeGrafter"/>
</dbReference>
<organism evidence="4 5">
    <name type="scientific">Amaricoccus solimangrovi</name>
    <dbReference type="NCBI Taxonomy" id="2589815"/>
    <lineage>
        <taxon>Bacteria</taxon>
        <taxon>Pseudomonadati</taxon>
        <taxon>Pseudomonadota</taxon>
        <taxon>Alphaproteobacteria</taxon>
        <taxon>Rhodobacterales</taxon>
        <taxon>Paracoccaceae</taxon>
        <taxon>Amaricoccus</taxon>
    </lineage>
</organism>
<dbReference type="Gene3D" id="2.60.450.10">
    <property type="entry name" value="Lipopolysaccharide (LPS) transport protein A like domain"/>
    <property type="match status" value="1"/>
</dbReference>
<dbReference type="OrthoDB" id="9811926at2"/>
<keyword evidence="1 2" id="KW-0732">Signal</keyword>
<dbReference type="Pfam" id="PF03968">
    <property type="entry name" value="LptD_N"/>
    <property type="match status" value="1"/>
</dbReference>
<evidence type="ECO:0000256" key="1">
    <source>
        <dbReference type="ARBA" id="ARBA00022729"/>
    </source>
</evidence>
<comment type="caution">
    <text evidence="4">The sequence shown here is derived from an EMBL/GenBank/DDBJ whole genome shotgun (WGS) entry which is preliminary data.</text>
</comment>
<dbReference type="RefSeq" id="WP_140453056.1">
    <property type="nucleotide sequence ID" value="NZ_VFRP01000003.1"/>
</dbReference>
<name>A0A501WS61_9RHOB</name>
<dbReference type="EMBL" id="VFRP01000003">
    <property type="protein sequence ID" value="TPE52573.1"/>
    <property type="molecule type" value="Genomic_DNA"/>
</dbReference>
<keyword evidence="5" id="KW-1185">Reference proteome</keyword>
<feature type="signal peptide" evidence="2">
    <location>
        <begin position="1"/>
        <end position="20"/>
    </location>
</feature>
<protein>
    <submittedName>
        <fullName evidence="4">Lipopolysaccharide transport periplasmic protein LptA</fullName>
    </submittedName>
</protein>